<reference evidence="7" key="1">
    <citation type="submission" date="2012-03" db="EMBL/GenBank/DDBJ databases">
        <title>Complete genome of Caldisphaera lagunensis DSM 15908.</title>
        <authorList>
            <person name="Lucas S."/>
            <person name="Copeland A."/>
            <person name="Lapidus A."/>
            <person name="Glavina del Rio T."/>
            <person name="Dalin E."/>
            <person name="Tice H."/>
            <person name="Bruce D."/>
            <person name="Goodwin L."/>
            <person name="Pitluck S."/>
            <person name="Peters L."/>
            <person name="Mikhailova N."/>
            <person name="Teshima H."/>
            <person name="Kyrpides N."/>
            <person name="Mavromatis K."/>
            <person name="Ivanova N."/>
            <person name="Brettin T."/>
            <person name="Detter J.C."/>
            <person name="Han C."/>
            <person name="Larimer F."/>
            <person name="Land M."/>
            <person name="Hauser L."/>
            <person name="Markowitz V."/>
            <person name="Cheng J.-F."/>
            <person name="Hugenholtz P."/>
            <person name="Woyke T."/>
            <person name="Wu D."/>
            <person name="Spring S."/>
            <person name="Schroeder M."/>
            <person name="Brambilla E."/>
            <person name="Klenk H.-P."/>
            <person name="Eisen J.A."/>
        </authorList>
    </citation>
    <scope>NUCLEOTIDE SEQUENCE [LARGE SCALE GENOMIC DNA]</scope>
    <source>
        <strain evidence="7">DSM 15908 / JCM 11604 / IC-154</strain>
    </source>
</reference>
<dbReference type="Pfam" id="PF00753">
    <property type="entry name" value="Lactamase_B"/>
    <property type="match status" value="1"/>
</dbReference>
<evidence type="ECO:0000256" key="2">
    <source>
        <dbReference type="ARBA" id="ARBA00022723"/>
    </source>
</evidence>
<evidence type="ECO:0000313" key="6">
    <source>
        <dbReference type="EMBL" id="AFZ71229.1"/>
    </source>
</evidence>
<feature type="domain" description="Metallo-beta-lactamase" evidence="5">
    <location>
        <begin position="14"/>
        <end position="198"/>
    </location>
</feature>
<proteinExistence type="predicted"/>
<dbReference type="HOGENOM" id="CLU_030571_2_4_2"/>
<dbReference type="Proteomes" id="UP000010469">
    <property type="component" value="Chromosome"/>
</dbReference>
<comment type="cofactor">
    <cofactor evidence="1">
        <name>Zn(2+)</name>
        <dbReference type="ChEBI" id="CHEBI:29105"/>
    </cofactor>
</comment>
<evidence type="ECO:0000313" key="7">
    <source>
        <dbReference type="Proteomes" id="UP000010469"/>
    </source>
</evidence>
<evidence type="ECO:0000256" key="4">
    <source>
        <dbReference type="ARBA" id="ARBA00022833"/>
    </source>
</evidence>
<protein>
    <submittedName>
        <fullName evidence="6">Zn-dependent hydrolase, glyoxylase</fullName>
    </submittedName>
</protein>
<dbReference type="InterPro" id="IPR001279">
    <property type="entry name" value="Metallo-B-lactamas"/>
</dbReference>
<dbReference type="PANTHER" id="PTHR46233:SF3">
    <property type="entry name" value="HYDROXYACYLGLUTATHIONE HYDROLASE GLOC"/>
    <property type="match status" value="1"/>
</dbReference>
<dbReference type="STRING" id="1056495.Calag_1530"/>
<gene>
    <name evidence="6" type="ordered locus">Calag_1530</name>
</gene>
<dbReference type="CDD" id="cd07721">
    <property type="entry name" value="yflN-like_MBL-fold"/>
    <property type="match status" value="1"/>
</dbReference>
<dbReference type="KEGG" id="clg:Calag_1530"/>
<dbReference type="Gene3D" id="3.60.15.10">
    <property type="entry name" value="Ribonuclease Z/Hydroxyacylglutathione hydrolase-like"/>
    <property type="match status" value="1"/>
</dbReference>
<dbReference type="InterPro" id="IPR051453">
    <property type="entry name" value="MBL_Glyoxalase_II"/>
</dbReference>
<dbReference type="RefSeq" id="WP_015233126.1">
    <property type="nucleotide sequence ID" value="NC_019791.1"/>
</dbReference>
<dbReference type="SUPFAM" id="SSF56281">
    <property type="entry name" value="Metallo-hydrolase/oxidoreductase"/>
    <property type="match status" value="1"/>
</dbReference>
<dbReference type="OrthoDB" id="197151at2157"/>
<dbReference type="AlphaFoldDB" id="L0ACS6"/>
<dbReference type="EMBL" id="CP003378">
    <property type="protein sequence ID" value="AFZ71229.1"/>
    <property type="molecule type" value="Genomic_DNA"/>
</dbReference>
<sequence length="205" mass="23178">MKLYDDIEVIDNTNAHVYVIYNKGKVVQVDSGSKGDADKIINYYKTRNIRPDFIFLTHTHVDHIGGLAKVVKEFSPKVFVNKNEADIVKGKAKPEGSWLVRFFSLFVKVEPIEKVYDDLEIEKEFDNVKILHTPGHTPGSTTLIVEKGGKKYAFVGDALFSKDSQLYVNKTFARDYNLALKSAELIKNMKPIIILPGHGKAIEYT</sequence>
<evidence type="ECO:0000259" key="5">
    <source>
        <dbReference type="SMART" id="SM00849"/>
    </source>
</evidence>
<keyword evidence="2" id="KW-0479">Metal-binding</keyword>
<name>L0ACS6_CALLD</name>
<dbReference type="InterPro" id="IPR036866">
    <property type="entry name" value="RibonucZ/Hydroxyglut_hydro"/>
</dbReference>
<dbReference type="SMART" id="SM00849">
    <property type="entry name" value="Lactamase_B"/>
    <property type="match status" value="1"/>
</dbReference>
<dbReference type="InParanoid" id="L0ACS6"/>
<keyword evidence="3 6" id="KW-0378">Hydrolase</keyword>
<keyword evidence="7" id="KW-1185">Reference proteome</keyword>
<dbReference type="PANTHER" id="PTHR46233">
    <property type="entry name" value="HYDROXYACYLGLUTATHIONE HYDROLASE GLOC"/>
    <property type="match status" value="1"/>
</dbReference>
<keyword evidence="4" id="KW-0862">Zinc</keyword>
<evidence type="ECO:0000256" key="1">
    <source>
        <dbReference type="ARBA" id="ARBA00001947"/>
    </source>
</evidence>
<organism evidence="6 7">
    <name type="scientific">Caldisphaera lagunensis (strain DSM 15908 / JCM 11604 / ANMR 0165 / IC-154)</name>
    <dbReference type="NCBI Taxonomy" id="1056495"/>
    <lineage>
        <taxon>Archaea</taxon>
        <taxon>Thermoproteota</taxon>
        <taxon>Thermoprotei</taxon>
        <taxon>Acidilobales</taxon>
        <taxon>Caldisphaeraceae</taxon>
        <taxon>Caldisphaera</taxon>
    </lineage>
</organism>
<dbReference type="FunCoup" id="L0ACS6">
    <property type="interactions" value="37"/>
</dbReference>
<dbReference type="eggNOG" id="arCOG00504">
    <property type="taxonomic scope" value="Archaea"/>
</dbReference>
<dbReference type="GeneID" id="14212791"/>
<dbReference type="GO" id="GO:0016787">
    <property type="term" value="F:hydrolase activity"/>
    <property type="evidence" value="ECO:0007669"/>
    <property type="project" value="UniProtKB-KW"/>
</dbReference>
<accession>L0ACS6</accession>
<evidence type="ECO:0000256" key="3">
    <source>
        <dbReference type="ARBA" id="ARBA00022801"/>
    </source>
</evidence>
<dbReference type="GO" id="GO:0046872">
    <property type="term" value="F:metal ion binding"/>
    <property type="evidence" value="ECO:0007669"/>
    <property type="project" value="UniProtKB-KW"/>
</dbReference>